<sequence>MSPASAELTSPSMDDYFGPRELKRRFSFAASGPSYDASSSDDGRDIFSSAKPPSSTVPCPTTPSTLIHPTQSRSVPPPSVICSSGGGVTIAPPSTAGHAHRVKMSPNSVIVNGHQLDVKPLVIKGGPSPSPKGSITNGEPVFRVPTPHTSAPHSTTMGVGAMTSTSTSPACSSTLPSTSAGTGTSNQASGKVAIDPKRFYNPYGYPLNGYTAPNGSPFSPHYPLMPSGYPPHVGAPYPGYSHQLPPHLQRAAVVTSASSSPTLKRSLSSSGVSSPAAPGTPLNLSASPAPSPCDKPSSDRRPPSPKRPASNRPLTNDSLLRPWSPTRTKPRVSPPVPVSRSLSSEDKQRASLLAPVISSSSAALAIHPQFSRSSIFDSVVVSDFLDLLDHQTLRRMAPTVSRPDRPCPWFSRVSPPVPVSRSLSSEDKQRASLLAPVISSSSAALASHPQFSRSSFTVAASSTASLSATSLISSTTRPSVAWPPPSALLPGPHSVAVSGSSALGSSFYPGSSLFYSPMVPRPPFLPPGDAASVYGAAVSRPPTAPDPTTSSAKEFNPFLAAALGHSKTNPLGLTSPRPAATLIPPPPAPLLKDPSKPTAPSVSVGLPFYSGPQSAAVLSAPPARSLPTTASSSSSPKPKPLVASHSSCSLSTHSYPGPQLTTGLFNMSPSSSLARLLRSSRGGGATSSAQSISTNHHNFSISSESPPPLKKRPFPPLNCLANDSTVVRGLPSPPRVSRRSPNAPNRGRWNSMHVRIAYEILHAQKRASQGNRGAPSLPSSVHSKPHLPPPSAPLAPAKRPPTPGQSRMSRTPSSTPSSVSSNVAPPPNHVSASPYRSDLYSKPPTTSPHLGPSSLPPPHALASLPSSAASLYSSRLFPPVLSPSHPAAAAGLNSQAAAAAYLSSFGTNPWSVARSAGLSSAWAHATGSGVYPGSSHPSAAGVKPPDPASQQQSSRDREERDRLKRQLQSQSQPPRREGSRSPHRRSPHHSIRQNGLPSSRQATDLKKDHARHAPSPSSLRAGGSGGSAGPGPPPLPRPPSSSYLSSLGLVQPPPVPSLGSFTASQYSTASAMSSLSSIMSASAASKLSPHPLSSYPSPFFYPSPAALSSVPWPHPALIPPGSVPHPPGIPKP</sequence>
<feature type="compositionally biased region" description="Basic residues" evidence="1">
    <location>
        <begin position="981"/>
        <end position="991"/>
    </location>
</feature>
<organism evidence="2">
    <name type="scientific">Cyprideis torosa</name>
    <dbReference type="NCBI Taxonomy" id="163714"/>
    <lineage>
        <taxon>Eukaryota</taxon>
        <taxon>Metazoa</taxon>
        <taxon>Ecdysozoa</taxon>
        <taxon>Arthropoda</taxon>
        <taxon>Crustacea</taxon>
        <taxon>Oligostraca</taxon>
        <taxon>Ostracoda</taxon>
        <taxon>Podocopa</taxon>
        <taxon>Podocopida</taxon>
        <taxon>Cytherocopina</taxon>
        <taxon>Cytheroidea</taxon>
        <taxon>Cytherideidae</taxon>
        <taxon>Cyprideis</taxon>
    </lineage>
</organism>
<feature type="region of interest" description="Disordered" evidence="1">
    <location>
        <begin position="251"/>
        <end position="345"/>
    </location>
</feature>
<evidence type="ECO:0000256" key="1">
    <source>
        <dbReference type="SAM" id="MobiDB-lite"/>
    </source>
</evidence>
<feature type="compositionally biased region" description="Low complexity" evidence="1">
    <location>
        <begin position="806"/>
        <end position="823"/>
    </location>
</feature>
<dbReference type="AlphaFoldDB" id="A0A7R8W6M5"/>
<feature type="compositionally biased region" description="Polar residues" evidence="1">
    <location>
        <begin position="766"/>
        <end position="781"/>
    </location>
</feature>
<feature type="region of interest" description="Disordered" evidence="1">
    <location>
        <begin position="766"/>
        <end position="861"/>
    </location>
</feature>
<gene>
    <name evidence="2" type="ORF">CTOB1V02_LOCUS3860</name>
</gene>
<reference evidence="2" key="1">
    <citation type="submission" date="2020-11" db="EMBL/GenBank/DDBJ databases">
        <authorList>
            <person name="Tran Van P."/>
        </authorList>
    </citation>
    <scope>NUCLEOTIDE SEQUENCE</scope>
</reference>
<proteinExistence type="predicted"/>
<feature type="compositionally biased region" description="Low complexity" evidence="1">
    <location>
        <begin position="52"/>
        <end position="65"/>
    </location>
</feature>
<feature type="region of interest" description="Disordered" evidence="1">
    <location>
        <begin position="162"/>
        <end position="189"/>
    </location>
</feature>
<protein>
    <submittedName>
        <fullName evidence="2">Uncharacterized protein</fullName>
    </submittedName>
</protein>
<feature type="compositionally biased region" description="Low complexity" evidence="1">
    <location>
        <begin position="251"/>
        <end position="274"/>
    </location>
</feature>
<accession>A0A7R8W6M5</accession>
<feature type="compositionally biased region" description="Polar residues" evidence="1">
    <location>
        <begin position="993"/>
        <end position="1002"/>
    </location>
</feature>
<feature type="compositionally biased region" description="Pro residues" evidence="1">
    <location>
        <begin position="1030"/>
        <end position="1039"/>
    </location>
</feature>
<feature type="compositionally biased region" description="Low complexity" evidence="1">
    <location>
        <begin position="285"/>
        <end position="295"/>
    </location>
</feature>
<feature type="compositionally biased region" description="Low complexity" evidence="1">
    <location>
        <begin position="843"/>
        <end position="853"/>
    </location>
</feature>
<feature type="compositionally biased region" description="Low complexity" evidence="1">
    <location>
        <begin position="1040"/>
        <end position="1049"/>
    </location>
</feature>
<dbReference type="EMBL" id="OB660696">
    <property type="protein sequence ID" value="CAD7225932.1"/>
    <property type="molecule type" value="Genomic_DNA"/>
</dbReference>
<feature type="region of interest" description="Disordered" evidence="1">
    <location>
        <begin position="929"/>
        <end position="1061"/>
    </location>
</feature>
<feature type="region of interest" description="Disordered" evidence="1">
    <location>
        <begin position="675"/>
        <end position="750"/>
    </location>
</feature>
<feature type="compositionally biased region" description="Low complexity" evidence="1">
    <location>
        <begin position="675"/>
        <end position="691"/>
    </location>
</feature>
<feature type="compositionally biased region" description="Low complexity" evidence="1">
    <location>
        <begin position="619"/>
        <end position="653"/>
    </location>
</feature>
<feature type="region of interest" description="Disordered" evidence="1">
    <location>
        <begin position="30"/>
        <end position="79"/>
    </location>
</feature>
<feature type="region of interest" description="Disordered" evidence="1">
    <location>
        <begin position="569"/>
        <end position="598"/>
    </location>
</feature>
<dbReference type="OrthoDB" id="10060000at2759"/>
<feature type="compositionally biased region" description="Polar residues" evidence="1">
    <location>
        <begin position="692"/>
        <end position="704"/>
    </location>
</feature>
<feature type="region of interest" description="Disordered" evidence="1">
    <location>
        <begin position="1072"/>
        <end position="1091"/>
    </location>
</feature>
<feature type="compositionally biased region" description="Low complexity" evidence="1">
    <location>
        <begin position="163"/>
        <end position="180"/>
    </location>
</feature>
<feature type="compositionally biased region" description="Basic and acidic residues" evidence="1">
    <location>
        <begin position="954"/>
        <end position="964"/>
    </location>
</feature>
<feature type="compositionally biased region" description="Pro residues" evidence="1">
    <location>
        <begin position="786"/>
        <end position="803"/>
    </location>
</feature>
<name>A0A7R8W6M5_9CRUS</name>
<evidence type="ECO:0000313" key="2">
    <source>
        <dbReference type="EMBL" id="CAD7225932.1"/>
    </source>
</evidence>
<feature type="region of interest" description="Disordered" evidence="1">
    <location>
        <begin position="618"/>
        <end position="653"/>
    </location>
</feature>